<dbReference type="RefSeq" id="WP_139824704.1">
    <property type="nucleotide sequence ID" value="NZ_FXAY01000001.1"/>
</dbReference>
<evidence type="ECO:0000313" key="2">
    <source>
        <dbReference type="EMBL" id="SMG16191.1"/>
    </source>
</evidence>
<feature type="transmembrane region" description="Helical" evidence="1">
    <location>
        <begin position="194"/>
        <end position="212"/>
    </location>
</feature>
<evidence type="ECO:0008006" key="4">
    <source>
        <dbReference type="Google" id="ProtNLM"/>
    </source>
</evidence>
<keyword evidence="1" id="KW-0472">Membrane</keyword>
<proteinExistence type="predicted"/>
<feature type="transmembrane region" description="Helical" evidence="1">
    <location>
        <begin position="218"/>
        <end position="236"/>
    </location>
</feature>
<dbReference type="EMBL" id="FXAY01000001">
    <property type="protein sequence ID" value="SMG16191.1"/>
    <property type="molecule type" value="Genomic_DNA"/>
</dbReference>
<keyword evidence="1" id="KW-1133">Transmembrane helix</keyword>
<keyword evidence="3" id="KW-1185">Reference proteome</keyword>
<dbReference type="AlphaFoldDB" id="A0A1X7IMH2"/>
<dbReference type="Proteomes" id="UP000193244">
    <property type="component" value="Unassembled WGS sequence"/>
</dbReference>
<feature type="transmembrane region" description="Helical" evidence="1">
    <location>
        <begin position="355"/>
        <end position="374"/>
    </location>
</feature>
<evidence type="ECO:0000256" key="1">
    <source>
        <dbReference type="SAM" id="Phobius"/>
    </source>
</evidence>
<feature type="transmembrane region" description="Helical" evidence="1">
    <location>
        <begin position="101"/>
        <end position="121"/>
    </location>
</feature>
<sequence>MGENVLGVLVAVALLASAAVLVLTHRARRDVLAFVVGVSAGLFGVQVLQVHVFTIVVVVWAVLSRRDGKSLVAREAVVLVGAAALLASTALFGELVNNPPLGLQLLALAVSGAIIIVSASATDIRTMLYGLLTVTSFSALFGLLQVAGIIPSDVWHLSISALGRPTGIYPEPDWLGMYSGVGLVLAWRLDLRRWLRVVLIAVTFSGLVLAFARAGWVATAGSVALAAAVALVVRSRSARRGATPDAAPATRNRSGRIAGVVVTVVLGVIALNSIPALHDNLITRLSRTLTVASDDVSAQARVQQNDGLLYLADSAPWYGWGISSSGRVGVSGRLNFGASDNNVGSNWILSMWVDGAWLSLPLIAVLLFACAAAVRTIQGQLLVLVLLNSFFSNATYQPITWFLAALCLVSLRHRREATVDVTISSKEKRPRRPLSPVT</sequence>
<feature type="transmembrane region" description="Helical" evidence="1">
    <location>
        <begin position="75"/>
        <end position="95"/>
    </location>
</feature>
<keyword evidence="1" id="KW-0812">Transmembrane</keyword>
<feature type="transmembrane region" description="Helical" evidence="1">
    <location>
        <begin position="34"/>
        <end position="63"/>
    </location>
</feature>
<dbReference type="OrthoDB" id="5112787at2"/>
<organism evidence="2 3">
    <name type="scientific">Agreia pratensis</name>
    <dbReference type="NCBI Taxonomy" id="150121"/>
    <lineage>
        <taxon>Bacteria</taxon>
        <taxon>Bacillati</taxon>
        <taxon>Actinomycetota</taxon>
        <taxon>Actinomycetes</taxon>
        <taxon>Micrococcales</taxon>
        <taxon>Microbacteriaceae</taxon>
        <taxon>Agreia</taxon>
    </lineage>
</organism>
<feature type="transmembrane region" description="Helical" evidence="1">
    <location>
        <begin position="257"/>
        <end position="277"/>
    </location>
</feature>
<name>A0A1X7IMH2_9MICO</name>
<feature type="transmembrane region" description="Helical" evidence="1">
    <location>
        <begin position="128"/>
        <end position="148"/>
    </location>
</feature>
<dbReference type="STRING" id="150121.SAMN06296010_0672"/>
<protein>
    <recommendedName>
        <fullName evidence="4">O-Antigen ligase</fullName>
    </recommendedName>
</protein>
<reference evidence="3" key="1">
    <citation type="submission" date="2017-04" db="EMBL/GenBank/DDBJ databases">
        <authorList>
            <person name="Varghese N."/>
            <person name="Submissions S."/>
        </authorList>
    </citation>
    <scope>NUCLEOTIDE SEQUENCE [LARGE SCALE GENOMIC DNA]</scope>
    <source>
        <strain evidence="3">VKM Ac-2510</strain>
    </source>
</reference>
<feature type="transmembrane region" description="Helical" evidence="1">
    <location>
        <begin position="381"/>
        <end position="404"/>
    </location>
</feature>
<evidence type="ECO:0000313" key="3">
    <source>
        <dbReference type="Proteomes" id="UP000193244"/>
    </source>
</evidence>
<accession>A0A1X7IMH2</accession>
<feature type="transmembrane region" description="Helical" evidence="1">
    <location>
        <begin position="168"/>
        <end position="187"/>
    </location>
</feature>
<gene>
    <name evidence="2" type="ORF">SAMN06296010_0672</name>
</gene>